<comment type="caution">
    <text evidence="1">The sequence shown here is derived from an EMBL/GenBank/DDBJ whole genome shotgun (WGS) entry which is preliminary data.</text>
</comment>
<evidence type="ECO:0000313" key="1">
    <source>
        <dbReference type="EMBL" id="KAG5529210.1"/>
    </source>
</evidence>
<dbReference type="EMBL" id="JACTNZ010000010">
    <property type="protein sequence ID" value="KAG5529210.1"/>
    <property type="molecule type" value="Genomic_DNA"/>
</dbReference>
<proteinExistence type="predicted"/>
<dbReference type="PANTHER" id="PTHR14212">
    <property type="entry name" value="U4/U6-ASSOCIATED RNA SPLICING FACTOR-RELATED"/>
    <property type="match status" value="1"/>
</dbReference>
<sequence>MKKSRPYTKKRNITDEDVTEYLAKRDAKKLKVVSDQPLLHAGAYCDITEGIIAEDKPRTEKIMTIYLTKKEKKKLRTTRLEMEIRSAAVERKQAHIDRNIARKLTPDKRREKKVAFSWIEWNANWNGIE</sequence>
<protein>
    <submittedName>
        <fullName evidence="1">Uncharacterized protein</fullName>
    </submittedName>
</protein>
<evidence type="ECO:0000313" key="2">
    <source>
        <dbReference type="Proteomes" id="UP000823749"/>
    </source>
</evidence>
<accession>A0AAV6IMV1</accession>
<dbReference type="InterPro" id="IPR027104">
    <property type="entry name" value="Prp3"/>
</dbReference>
<dbReference type="AlphaFoldDB" id="A0AAV6IMV1"/>
<dbReference type="PANTHER" id="PTHR14212:SF0">
    <property type="entry name" value="U4_U6 SMALL NUCLEAR RIBONUCLEOPROTEIN PRP3"/>
    <property type="match status" value="1"/>
</dbReference>
<reference evidence="1" key="1">
    <citation type="submission" date="2020-08" db="EMBL/GenBank/DDBJ databases">
        <title>Plant Genome Project.</title>
        <authorList>
            <person name="Zhang R.-G."/>
        </authorList>
    </citation>
    <scope>NUCLEOTIDE SEQUENCE</scope>
    <source>
        <strain evidence="1">WSP0</strain>
        <tissue evidence="1">Leaf</tissue>
    </source>
</reference>
<organism evidence="1 2">
    <name type="scientific">Rhododendron griersonianum</name>
    <dbReference type="NCBI Taxonomy" id="479676"/>
    <lineage>
        <taxon>Eukaryota</taxon>
        <taxon>Viridiplantae</taxon>
        <taxon>Streptophyta</taxon>
        <taxon>Embryophyta</taxon>
        <taxon>Tracheophyta</taxon>
        <taxon>Spermatophyta</taxon>
        <taxon>Magnoliopsida</taxon>
        <taxon>eudicotyledons</taxon>
        <taxon>Gunneridae</taxon>
        <taxon>Pentapetalae</taxon>
        <taxon>asterids</taxon>
        <taxon>Ericales</taxon>
        <taxon>Ericaceae</taxon>
        <taxon>Ericoideae</taxon>
        <taxon>Rhodoreae</taxon>
        <taxon>Rhododendron</taxon>
    </lineage>
</organism>
<keyword evidence="2" id="KW-1185">Reference proteome</keyword>
<dbReference type="GO" id="GO:0000398">
    <property type="term" value="P:mRNA splicing, via spliceosome"/>
    <property type="evidence" value="ECO:0007669"/>
    <property type="project" value="InterPro"/>
</dbReference>
<dbReference type="Proteomes" id="UP000823749">
    <property type="component" value="Chromosome 10"/>
</dbReference>
<dbReference type="GO" id="GO:0046540">
    <property type="term" value="C:U4/U6 x U5 tri-snRNP complex"/>
    <property type="evidence" value="ECO:0007669"/>
    <property type="project" value="InterPro"/>
</dbReference>
<name>A0AAV6IMV1_9ERIC</name>
<gene>
    <name evidence="1" type="ORF">RHGRI_029788</name>
</gene>